<name>A0A2S9IJP9_9HYPH</name>
<gene>
    <name evidence="1" type="ORF">C5748_25305</name>
</gene>
<evidence type="ECO:0008006" key="3">
    <source>
        <dbReference type="Google" id="ProtNLM"/>
    </source>
</evidence>
<protein>
    <recommendedName>
        <fullName evidence="3">Core-binding (CB) domain-containing protein</fullName>
    </recommendedName>
</protein>
<keyword evidence="2" id="KW-1185">Reference proteome</keyword>
<dbReference type="EMBL" id="PVBR01000032">
    <property type="protein sequence ID" value="PRD40747.1"/>
    <property type="molecule type" value="Genomic_DNA"/>
</dbReference>
<reference evidence="1 2" key="1">
    <citation type="submission" date="2018-02" db="EMBL/GenBank/DDBJ databases">
        <title>The draft genome of Phyllobacterium sp. 1N-3.</title>
        <authorList>
            <person name="Liu L."/>
            <person name="Li L."/>
            <person name="Zhang X."/>
            <person name="Wang T."/>
            <person name="Liang L."/>
        </authorList>
    </citation>
    <scope>NUCLEOTIDE SEQUENCE [LARGE SCALE GENOMIC DNA]</scope>
    <source>
        <strain evidence="1 2">1N-3</strain>
    </source>
</reference>
<proteinExistence type="predicted"/>
<comment type="caution">
    <text evidence="1">The sequence shown here is derived from an EMBL/GenBank/DDBJ whole genome shotgun (WGS) entry which is preliminary data.</text>
</comment>
<accession>A0A2S9IJP9</accession>
<organism evidence="1 2">
    <name type="scientific">Phyllobacterium phragmitis</name>
    <dbReference type="NCBI Taxonomy" id="2670329"/>
    <lineage>
        <taxon>Bacteria</taxon>
        <taxon>Pseudomonadati</taxon>
        <taxon>Pseudomonadota</taxon>
        <taxon>Alphaproteobacteria</taxon>
        <taxon>Hyphomicrobiales</taxon>
        <taxon>Phyllobacteriaceae</taxon>
        <taxon>Phyllobacterium</taxon>
    </lineage>
</organism>
<evidence type="ECO:0000313" key="2">
    <source>
        <dbReference type="Proteomes" id="UP000239434"/>
    </source>
</evidence>
<evidence type="ECO:0000313" key="1">
    <source>
        <dbReference type="EMBL" id="PRD40747.1"/>
    </source>
</evidence>
<dbReference type="Proteomes" id="UP000239434">
    <property type="component" value="Unassembled WGS sequence"/>
</dbReference>
<dbReference type="AlphaFoldDB" id="A0A2S9IJP9"/>
<sequence length="140" mass="16127">MIRACRKRPCRLRAEGPLAPYFEPYSEYLAERGYSQVAYWHKTFLINEFSRWLCDKRIAVGEITAEHEVAFLLYSAKCRRPKRGDPASLSGITRWLRDKCVIESRDIASIGLSGVEAILQEYADWLRDERGLAPSTAEEL</sequence>